<dbReference type="PANTHER" id="PTHR12121:SF68">
    <property type="entry name" value="CARBON CATABOLITE REPRESSOR PROTEIN 4 HOMOLOG 4-RELATED"/>
    <property type="match status" value="1"/>
</dbReference>
<accession>A0A2U1N4L5</accession>
<sequence length="683" mass="77589">MRNLRSRRFATRLPPPKPVYQSPPTYSNRCYVSHHVYDKLNMDNMTMQEYEWYIANQCHENGTLNNNARKVAFNFSDCLQNTPDPQLEDMEIDDAFPTRLNREDPDSVKDEEIDTGCDVDEFGDVNHESEELLNFPISPITNVFASVCEQDFDEDDFYEECEEWDLDDYWDITVEDVEKLRGILTPTVYDEPNPMREAKPLTSPITTTDDNYEGPTTNPILDEPLKEFGDEILDITMIDEEAGCNPTKDVELERVRYKEPLSFTMDVGINMAVIEKPEWEVAEACGEGIVVLEVVLGCRGRGKGWFGSKICMKKMSNKAKDTITGAAAVTTVYPKFVAVEQKEITSVSKSDDFKFRVVSYNILAQAYVKSSIFPHSPSACLKWKARSPVILDVLKNLDADILCLQELDEYDNFYKEKVGQYDYSSVYIKRSGKKLDGCGIFYKHNKLELVIEEKIDYNDLAELILDESARAELKQKALDTNNKGQGNNARDHGDPNDPYVRLKRDCVGIMAAFKFKEPYEHYVIVANTHIYWDPEWADVKLAQAKYLLSRVAQFKKMVSEKFECKPSVLIAGDFNSIPGDKVYQYLVSGGPMAEPSAECSEDLPMPLCSVYAYTRGEPKFTNVTPDFTNTLDYILFTPSEGIEPVGYLELPEADAFSIKGCLPNYSHPSDHLPIGAEFAVVSR</sequence>
<reference evidence="3 4" key="1">
    <citation type="journal article" date="2018" name="Mol. Plant">
        <title>The genome of Artemisia annua provides insight into the evolution of Asteraceae family and artemisinin biosynthesis.</title>
        <authorList>
            <person name="Shen Q."/>
            <person name="Zhang L."/>
            <person name="Liao Z."/>
            <person name="Wang S."/>
            <person name="Yan T."/>
            <person name="Shi P."/>
            <person name="Liu M."/>
            <person name="Fu X."/>
            <person name="Pan Q."/>
            <person name="Wang Y."/>
            <person name="Lv Z."/>
            <person name="Lu X."/>
            <person name="Zhang F."/>
            <person name="Jiang W."/>
            <person name="Ma Y."/>
            <person name="Chen M."/>
            <person name="Hao X."/>
            <person name="Li L."/>
            <person name="Tang Y."/>
            <person name="Lv G."/>
            <person name="Zhou Y."/>
            <person name="Sun X."/>
            <person name="Brodelius P.E."/>
            <person name="Rose J.K.C."/>
            <person name="Tang K."/>
        </authorList>
    </citation>
    <scope>NUCLEOTIDE SEQUENCE [LARGE SCALE GENOMIC DNA]</scope>
    <source>
        <strain evidence="4">cv. Huhao1</strain>
        <tissue evidence="3">Leaf</tissue>
    </source>
</reference>
<protein>
    <submittedName>
        <fullName evidence="3">DNAse I-like superfamily protein</fullName>
    </submittedName>
</protein>
<dbReference type="PANTHER" id="PTHR12121">
    <property type="entry name" value="CARBON CATABOLITE REPRESSOR PROTEIN 4"/>
    <property type="match status" value="1"/>
</dbReference>
<dbReference type="STRING" id="35608.A0A2U1N4L5"/>
<feature type="region of interest" description="Disordered" evidence="1">
    <location>
        <begin position="1"/>
        <end position="24"/>
    </location>
</feature>
<dbReference type="InterPro" id="IPR005135">
    <property type="entry name" value="Endo/exonuclease/phosphatase"/>
</dbReference>
<feature type="compositionally biased region" description="Polar residues" evidence="1">
    <location>
        <begin position="203"/>
        <end position="219"/>
    </location>
</feature>
<comment type="caution">
    <text evidence="3">The sequence shown here is derived from an EMBL/GenBank/DDBJ whole genome shotgun (WGS) entry which is preliminary data.</text>
</comment>
<dbReference type="GO" id="GO:0000175">
    <property type="term" value="F:3'-5'-RNA exonuclease activity"/>
    <property type="evidence" value="ECO:0007669"/>
    <property type="project" value="TreeGrafter"/>
</dbReference>
<dbReference type="OrthoDB" id="2866996at2759"/>
<dbReference type="SUPFAM" id="SSF56219">
    <property type="entry name" value="DNase I-like"/>
    <property type="match status" value="1"/>
</dbReference>
<proteinExistence type="predicted"/>
<organism evidence="3 4">
    <name type="scientific">Artemisia annua</name>
    <name type="common">Sweet wormwood</name>
    <dbReference type="NCBI Taxonomy" id="35608"/>
    <lineage>
        <taxon>Eukaryota</taxon>
        <taxon>Viridiplantae</taxon>
        <taxon>Streptophyta</taxon>
        <taxon>Embryophyta</taxon>
        <taxon>Tracheophyta</taxon>
        <taxon>Spermatophyta</taxon>
        <taxon>Magnoliopsida</taxon>
        <taxon>eudicotyledons</taxon>
        <taxon>Gunneridae</taxon>
        <taxon>Pentapetalae</taxon>
        <taxon>asterids</taxon>
        <taxon>campanulids</taxon>
        <taxon>Asterales</taxon>
        <taxon>Asteraceae</taxon>
        <taxon>Asteroideae</taxon>
        <taxon>Anthemideae</taxon>
        <taxon>Artemisiinae</taxon>
        <taxon>Artemisia</taxon>
    </lineage>
</organism>
<evidence type="ECO:0000259" key="2">
    <source>
        <dbReference type="Pfam" id="PF03372"/>
    </source>
</evidence>
<feature type="domain" description="Endonuclease/exonuclease/phosphatase" evidence="2">
    <location>
        <begin position="383"/>
        <end position="671"/>
    </location>
</feature>
<keyword evidence="4" id="KW-1185">Reference proteome</keyword>
<dbReference type="Gene3D" id="3.60.10.10">
    <property type="entry name" value="Endonuclease/exonuclease/phosphatase"/>
    <property type="match status" value="1"/>
</dbReference>
<feature type="region of interest" description="Disordered" evidence="1">
    <location>
        <begin position="191"/>
        <end position="219"/>
    </location>
</feature>
<evidence type="ECO:0000256" key="1">
    <source>
        <dbReference type="SAM" id="MobiDB-lite"/>
    </source>
</evidence>
<dbReference type="InterPro" id="IPR036691">
    <property type="entry name" value="Endo/exonu/phosph_ase_sf"/>
</dbReference>
<dbReference type="Proteomes" id="UP000245207">
    <property type="component" value="Unassembled WGS sequence"/>
</dbReference>
<name>A0A2U1N4L5_ARTAN</name>
<feature type="compositionally biased region" description="Basic residues" evidence="1">
    <location>
        <begin position="1"/>
        <end position="10"/>
    </location>
</feature>
<gene>
    <name evidence="3" type="ORF">CTI12_AA308420</name>
</gene>
<dbReference type="EMBL" id="PKPP01003624">
    <property type="protein sequence ID" value="PWA68468.1"/>
    <property type="molecule type" value="Genomic_DNA"/>
</dbReference>
<evidence type="ECO:0000313" key="4">
    <source>
        <dbReference type="Proteomes" id="UP000245207"/>
    </source>
</evidence>
<dbReference type="InterPro" id="IPR050410">
    <property type="entry name" value="CCR4/nocturin_mRNA_transcr"/>
</dbReference>
<evidence type="ECO:0000313" key="3">
    <source>
        <dbReference type="EMBL" id="PWA68468.1"/>
    </source>
</evidence>
<dbReference type="Pfam" id="PF03372">
    <property type="entry name" value="Exo_endo_phos"/>
    <property type="match status" value="1"/>
</dbReference>
<dbReference type="AlphaFoldDB" id="A0A2U1N4L5"/>